<organism evidence="4">
    <name type="scientific">Anisakis simplex</name>
    <name type="common">Herring worm</name>
    <dbReference type="NCBI Taxonomy" id="6269"/>
    <lineage>
        <taxon>Eukaryota</taxon>
        <taxon>Metazoa</taxon>
        <taxon>Ecdysozoa</taxon>
        <taxon>Nematoda</taxon>
        <taxon>Chromadorea</taxon>
        <taxon>Rhabditida</taxon>
        <taxon>Spirurina</taxon>
        <taxon>Ascaridomorpha</taxon>
        <taxon>Ascaridoidea</taxon>
        <taxon>Anisakidae</taxon>
        <taxon>Anisakis</taxon>
        <taxon>Anisakis simplex complex</taxon>
    </lineage>
</organism>
<accession>A0A0M3JGG7</accession>
<protein>
    <submittedName>
        <fullName evidence="4">Secreted protein</fullName>
    </submittedName>
</protein>
<gene>
    <name evidence="2" type="ORF">ASIM_LOCUS6495</name>
</gene>
<dbReference type="AlphaFoldDB" id="A0A0M3JGG7"/>
<dbReference type="WBParaSite" id="ASIM_0000672201-mRNA-1">
    <property type="protein sequence ID" value="ASIM_0000672201-mRNA-1"/>
    <property type="gene ID" value="ASIM_0000672201"/>
</dbReference>
<keyword evidence="3" id="KW-1185">Reference proteome</keyword>
<dbReference type="Proteomes" id="UP000267096">
    <property type="component" value="Unassembled WGS sequence"/>
</dbReference>
<dbReference type="EMBL" id="UYRR01014186">
    <property type="protein sequence ID" value="VDK27152.1"/>
    <property type="molecule type" value="Genomic_DNA"/>
</dbReference>
<evidence type="ECO:0000313" key="4">
    <source>
        <dbReference type="WBParaSite" id="ASIM_0000672201-mRNA-1"/>
    </source>
</evidence>
<reference evidence="4" key="1">
    <citation type="submission" date="2017-02" db="UniProtKB">
        <authorList>
            <consortium name="WormBaseParasite"/>
        </authorList>
    </citation>
    <scope>IDENTIFICATION</scope>
</reference>
<reference evidence="2 3" key="2">
    <citation type="submission" date="2018-11" db="EMBL/GenBank/DDBJ databases">
        <authorList>
            <consortium name="Pathogen Informatics"/>
        </authorList>
    </citation>
    <scope>NUCLEOTIDE SEQUENCE [LARGE SCALE GENOMIC DNA]</scope>
</reference>
<evidence type="ECO:0000313" key="3">
    <source>
        <dbReference type="Proteomes" id="UP000267096"/>
    </source>
</evidence>
<proteinExistence type="predicted"/>
<dbReference type="OrthoDB" id="192608at2759"/>
<keyword evidence="1" id="KW-1133">Transmembrane helix</keyword>
<evidence type="ECO:0000256" key="1">
    <source>
        <dbReference type="SAM" id="Phobius"/>
    </source>
</evidence>
<keyword evidence="1" id="KW-0812">Transmembrane</keyword>
<feature type="transmembrane region" description="Helical" evidence="1">
    <location>
        <begin position="36"/>
        <end position="55"/>
    </location>
</feature>
<evidence type="ECO:0000313" key="2">
    <source>
        <dbReference type="EMBL" id="VDK27152.1"/>
    </source>
</evidence>
<name>A0A0M3JGG7_ANISI</name>
<sequence length="56" mass="6331">MNTFAKMVVGLGTAASSIHKDLYKIVRNLFNDRVMSVRVAAINVSGFSSTIFWYFR</sequence>
<keyword evidence="1" id="KW-0472">Membrane</keyword>